<comment type="catalytic activity">
    <reaction evidence="1 9">
        <text>Endohydrolysis of (1-&gt;4)-beta-D-glucosidic linkages in cellulose, lichenin and cereal beta-D-glucans.</text>
        <dbReference type="EC" id="3.2.1.4"/>
    </reaction>
</comment>
<evidence type="ECO:0000256" key="9">
    <source>
        <dbReference type="RuleBase" id="RU361166"/>
    </source>
</evidence>
<keyword evidence="7 8" id="KW-0624">Polysaccharide degradation</keyword>
<evidence type="ECO:0000259" key="11">
    <source>
        <dbReference type="Pfam" id="PF00759"/>
    </source>
</evidence>
<sequence>MEAIKKLKPPKTPPKEVEAITKNVEVKKNEFWGWCVLASFLALLVISCGVYTLVKLFPNFLPHNKPGPNRPGPIARNYADALGIAFQFFDVQRSGKLVNNRISWRGDSALRDGSDRNLDLSKGLYDAGDNVKFGFPMAFTATLLSWAILEYGERMAAVEQLGQAQDSLKWITDFLINAHPSPNELYVQVGDPDLDHECWERPEGMSERRPAAQVNASFPGSDVAAEVAAAMASASLVFKKIDPDYSFTLRTNAEELFAFADLYRGAYSVSIPQVKKFYNSTGYGDELLWAASWLYYATRDPSYLKYLTVINGDVFGNWGDPSWFSWDDKHAGTQVLLARMNFLGEKDGISPDENAKLQMYTRMAQATMCTLLPGSPSATSSRTAGGLIWVSEWNALQYSLAATFLAVLYSDYMATSQVQTLFCDGTTFSSKDLRHFAITQADYVLGKNPMEMSYLVGYGMDYPRYIHHRGSSIPVDSRTNCREGFKWYDSPDPNPNIPTGAVVGGPFMNETYVDNRTNHRQAEPTTYNSAFIVGLLSGLLTTASVPQSFG</sequence>
<keyword evidence="10" id="KW-1133">Transmembrane helix</keyword>
<gene>
    <name evidence="12" type="ORF">LITE_LOCUS11533</name>
</gene>
<feature type="active site" evidence="8">
    <location>
        <position position="467"/>
    </location>
</feature>
<dbReference type="InterPro" id="IPR008928">
    <property type="entry name" value="6-hairpin_glycosidase_sf"/>
</dbReference>
<dbReference type="FunFam" id="1.50.10.10:FF:000020">
    <property type="entry name" value="Endoglucanase"/>
    <property type="match status" value="1"/>
</dbReference>
<proteinExistence type="inferred from homology"/>
<evidence type="ECO:0000256" key="1">
    <source>
        <dbReference type="ARBA" id="ARBA00000966"/>
    </source>
</evidence>
<accession>A0AAV0IXC2</accession>
<dbReference type="GO" id="GO:0008810">
    <property type="term" value="F:cellulase activity"/>
    <property type="evidence" value="ECO:0007669"/>
    <property type="project" value="UniProtKB-EC"/>
</dbReference>
<dbReference type="Pfam" id="PF00759">
    <property type="entry name" value="Glyco_hydro_9"/>
    <property type="match status" value="1"/>
</dbReference>
<keyword evidence="5 8" id="KW-0119">Carbohydrate metabolism</keyword>
<keyword evidence="6 8" id="KW-0326">Glycosidase</keyword>
<dbReference type="InterPro" id="IPR001701">
    <property type="entry name" value="Glyco_hydro_9"/>
</dbReference>
<evidence type="ECO:0000313" key="12">
    <source>
        <dbReference type="EMBL" id="CAI0402293.1"/>
    </source>
</evidence>
<comment type="similarity">
    <text evidence="2 8 9">Belongs to the glycosyl hydrolase 9 (cellulase E) family.</text>
</comment>
<evidence type="ECO:0000256" key="10">
    <source>
        <dbReference type="SAM" id="Phobius"/>
    </source>
</evidence>
<evidence type="ECO:0000256" key="2">
    <source>
        <dbReference type="ARBA" id="ARBA00007072"/>
    </source>
</evidence>
<evidence type="ECO:0000256" key="8">
    <source>
        <dbReference type="PROSITE-ProRule" id="PRU10059"/>
    </source>
</evidence>
<comment type="caution">
    <text evidence="12">The sequence shown here is derived from an EMBL/GenBank/DDBJ whole genome shotgun (WGS) entry which is preliminary data.</text>
</comment>
<evidence type="ECO:0000256" key="5">
    <source>
        <dbReference type="ARBA" id="ARBA00023277"/>
    </source>
</evidence>
<reference evidence="12" key="1">
    <citation type="submission" date="2022-08" db="EMBL/GenBank/DDBJ databases">
        <authorList>
            <person name="Gutierrez-Valencia J."/>
        </authorList>
    </citation>
    <scope>NUCLEOTIDE SEQUENCE</scope>
</reference>
<dbReference type="InterPro" id="IPR012341">
    <property type="entry name" value="6hp_glycosidase-like_sf"/>
</dbReference>
<evidence type="ECO:0000256" key="3">
    <source>
        <dbReference type="ARBA" id="ARBA00022801"/>
    </source>
</evidence>
<keyword evidence="10" id="KW-0472">Membrane</keyword>
<evidence type="ECO:0000256" key="4">
    <source>
        <dbReference type="ARBA" id="ARBA00023001"/>
    </source>
</evidence>
<dbReference type="PROSITE" id="PS00592">
    <property type="entry name" value="GH9_2"/>
    <property type="match status" value="1"/>
</dbReference>
<dbReference type="AlphaFoldDB" id="A0AAV0IXC2"/>
<feature type="transmembrane region" description="Helical" evidence="10">
    <location>
        <begin position="31"/>
        <end position="54"/>
    </location>
</feature>
<evidence type="ECO:0000313" key="13">
    <source>
        <dbReference type="Proteomes" id="UP001154282"/>
    </source>
</evidence>
<feature type="domain" description="Glycoside hydrolase family 9" evidence="11">
    <location>
        <begin position="78"/>
        <end position="536"/>
    </location>
</feature>
<protein>
    <recommendedName>
        <fullName evidence="9">Endoglucanase</fullName>
        <ecNumber evidence="9">3.2.1.4</ecNumber>
    </recommendedName>
</protein>
<evidence type="ECO:0000256" key="7">
    <source>
        <dbReference type="ARBA" id="ARBA00023326"/>
    </source>
</evidence>
<dbReference type="GO" id="GO:0030245">
    <property type="term" value="P:cellulose catabolic process"/>
    <property type="evidence" value="ECO:0007669"/>
    <property type="project" value="UniProtKB-KW"/>
</dbReference>
<dbReference type="EMBL" id="CAMGYJ010000004">
    <property type="protein sequence ID" value="CAI0402293.1"/>
    <property type="molecule type" value="Genomic_DNA"/>
</dbReference>
<dbReference type="SUPFAM" id="SSF48208">
    <property type="entry name" value="Six-hairpin glycosidases"/>
    <property type="match status" value="1"/>
</dbReference>
<dbReference type="InterPro" id="IPR018221">
    <property type="entry name" value="Glyco_hydro_9_His_AS"/>
</dbReference>
<keyword evidence="13" id="KW-1185">Reference proteome</keyword>
<name>A0AAV0IXC2_9ROSI</name>
<dbReference type="EC" id="3.2.1.4" evidence="9"/>
<dbReference type="PANTHER" id="PTHR22298">
    <property type="entry name" value="ENDO-1,4-BETA-GLUCANASE"/>
    <property type="match status" value="1"/>
</dbReference>
<dbReference type="Proteomes" id="UP001154282">
    <property type="component" value="Unassembled WGS sequence"/>
</dbReference>
<keyword evidence="10" id="KW-0812">Transmembrane</keyword>
<organism evidence="12 13">
    <name type="scientific">Linum tenue</name>
    <dbReference type="NCBI Taxonomy" id="586396"/>
    <lineage>
        <taxon>Eukaryota</taxon>
        <taxon>Viridiplantae</taxon>
        <taxon>Streptophyta</taxon>
        <taxon>Embryophyta</taxon>
        <taxon>Tracheophyta</taxon>
        <taxon>Spermatophyta</taxon>
        <taxon>Magnoliopsida</taxon>
        <taxon>eudicotyledons</taxon>
        <taxon>Gunneridae</taxon>
        <taxon>Pentapetalae</taxon>
        <taxon>rosids</taxon>
        <taxon>fabids</taxon>
        <taxon>Malpighiales</taxon>
        <taxon>Linaceae</taxon>
        <taxon>Linum</taxon>
    </lineage>
</organism>
<dbReference type="Gene3D" id="1.50.10.10">
    <property type="match status" value="1"/>
</dbReference>
<keyword evidence="3 8" id="KW-0378">Hydrolase</keyword>
<keyword evidence="4 9" id="KW-0136">Cellulose degradation</keyword>
<evidence type="ECO:0000256" key="6">
    <source>
        <dbReference type="ARBA" id="ARBA00023295"/>
    </source>
</evidence>